<comment type="caution">
    <text evidence="3">The sequence shown here is derived from an EMBL/GenBank/DDBJ whole genome shotgun (WGS) entry which is preliminary data.</text>
</comment>
<dbReference type="PANTHER" id="PTHR46696">
    <property type="entry name" value="P450, PUTATIVE (EUROFUNG)-RELATED"/>
    <property type="match status" value="1"/>
</dbReference>
<comment type="cofactor">
    <cofactor evidence="1">
        <name>heme</name>
        <dbReference type="ChEBI" id="CHEBI:30413"/>
    </cofactor>
</comment>
<organism evidence="3 4">
    <name type="scientific">Pseudidiomarina fusca</name>
    <dbReference type="NCBI Taxonomy" id="2965078"/>
    <lineage>
        <taxon>Bacteria</taxon>
        <taxon>Pseudomonadati</taxon>
        <taxon>Pseudomonadota</taxon>
        <taxon>Gammaproteobacteria</taxon>
        <taxon>Alteromonadales</taxon>
        <taxon>Idiomarinaceae</taxon>
        <taxon>Pseudidiomarina</taxon>
    </lineage>
</organism>
<evidence type="ECO:0000256" key="2">
    <source>
        <dbReference type="ARBA" id="ARBA00010617"/>
    </source>
</evidence>
<dbReference type="Proteomes" id="UP001305027">
    <property type="component" value="Unassembled WGS sequence"/>
</dbReference>
<reference evidence="3 4" key="1">
    <citation type="submission" date="2022-07" db="EMBL/GenBank/DDBJ databases">
        <title>Pseudidiomarina sp. nov, a marine bacterium isolated from Pacific Ocean.</title>
        <authorList>
            <person name="Wang Y."/>
        </authorList>
    </citation>
    <scope>NUCLEOTIDE SEQUENCE [LARGE SCALE GENOMIC DNA]</scope>
    <source>
        <strain evidence="3 4">GXY010</strain>
    </source>
</reference>
<dbReference type="PROSITE" id="PS00086">
    <property type="entry name" value="CYTOCHROME_P450"/>
    <property type="match status" value="1"/>
</dbReference>
<dbReference type="RefSeq" id="WP_153827141.1">
    <property type="nucleotide sequence ID" value="NZ_JANFPJ010000018.1"/>
</dbReference>
<dbReference type="InterPro" id="IPR036396">
    <property type="entry name" value="Cyt_P450_sf"/>
</dbReference>
<evidence type="ECO:0000256" key="1">
    <source>
        <dbReference type="ARBA" id="ARBA00001971"/>
    </source>
</evidence>
<protein>
    <submittedName>
        <fullName evidence="3">Cytochrome P450</fullName>
    </submittedName>
</protein>
<dbReference type="PANTHER" id="PTHR46696:SF1">
    <property type="entry name" value="CYTOCHROME P450 YJIB-RELATED"/>
    <property type="match status" value="1"/>
</dbReference>
<sequence length="340" mass="38873">MNKLAEQTMFKRVVDFEEANALLRRDGMQVPGLLAYLEQLQRHNVSGLDELVRFTRLAPFFQEGEQLRQLRDVYKDLLDVILNDWSEYIKDTIEKLVDNLDECAEFDLVEELSLKVFDSLLKPTLGLMPADSASFNADTIRLQELVQPYRSLRELKAINQKIKRAIEAVEDTVAAGIVRERTALGHLLRNRAWPERQVDKISIVIILYAATAPLAQTFTNIVAKRLQESRDRTVALSDEEIAKGAAQSYLHRVCKDSAKDSAYNGTYLFDIQAIERGGCPAFPFGHGRHFCVGFGLSRFILKYMVQQFFTKFPTAKILDIKHNENNKIAYEISRLVIRTT</sequence>
<evidence type="ECO:0000313" key="3">
    <source>
        <dbReference type="EMBL" id="MDT7526343.1"/>
    </source>
</evidence>
<keyword evidence="4" id="KW-1185">Reference proteome</keyword>
<gene>
    <name evidence="3" type="ORF">NOG12_09665</name>
</gene>
<dbReference type="SUPFAM" id="SSF48264">
    <property type="entry name" value="Cytochrome P450"/>
    <property type="match status" value="1"/>
</dbReference>
<evidence type="ECO:0000313" key="4">
    <source>
        <dbReference type="Proteomes" id="UP001305027"/>
    </source>
</evidence>
<comment type="similarity">
    <text evidence="2">Belongs to the cytochrome P450 family.</text>
</comment>
<name>A0ABU3KXV3_9GAMM</name>
<proteinExistence type="inferred from homology"/>
<accession>A0ABU3KXV3</accession>
<dbReference type="InterPro" id="IPR017972">
    <property type="entry name" value="Cyt_P450_CS"/>
</dbReference>
<dbReference type="EMBL" id="JANFPJ010000018">
    <property type="protein sequence ID" value="MDT7526343.1"/>
    <property type="molecule type" value="Genomic_DNA"/>
</dbReference>
<dbReference type="Gene3D" id="1.10.630.10">
    <property type="entry name" value="Cytochrome P450"/>
    <property type="match status" value="2"/>
</dbReference>